<name>A0A9P7AYM6_9HELO</name>
<organism evidence="2 3">
    <name type="scientific">Hyphodiscus hymeniophilus</name>
    <dbReference type="NCBI Taxonomy" id="353542"/>
    <lineage>
        <taxon>Eukaryota</taxon>
        <taxon>Fungi</taxon>
        <taxon>Dikarya</taxon>
        <taxon>Ascomycota</taxon>
        <taxon>Pezizomycotina</taxon>
        <taxon>Leotiomycetes</taxon>
        <taxon>Helotiales</taxon>
        <taxon>Hyphodiscaceae</taxon>
        <taxon>Hyphodiscus</taxon>
    </lineage>
</organism>
<dbReference type="OrthoDB" id="4203030at2759"/>
<feature type="region of interest" description="Disordered" evidence="1">
    <location>
        <begin position="33"/>
        <end position="74"/>
    </location>
</feature>
<sequence>MDLPPYTPREPLRSQDFDTASIRSAAPSYVSAAPTYVSTIPSPAPRSSPRNNSGLPSPYASPSPRASSTPSLDAFRVPHLVRTSPNARHYHSVAQRRAQSVTIQEQASLLTAALSREEGFAQMKRRIDDEGRERSIRTLEDPHLVGEVAAEEARQERLKRENGWNVLEAEDKRWDWLLAHMSDWEERDKSWKKFREEVEGGKRHKLAKRLGVHKGRD</sequence>
<dbReference type="Proteomes" id="UP000785200">
    <property type="component" value="Unassembled WGS sequence"/>
</dbReference>
<keyword evidence="3" id="KW-1185">Reference proteome</keyword>
<dbReference type="AlphaFoldDB" id="A0A9P7AYM6"/>
<reference evidence="2" key="1">
    <citation type="submission" date="2019-07" db="EMBL/GenBank/DDBJ databases">
        <title>Hyphodiscus hymeniophilus genome sequencing and assembly.</title>
        <authorList>
            <person name="Kramer G."/>
            <person name="Nodwell J."/>
        </authorList>
    </citation>
    <scope>NUCLEOTIDE SEQUENCE</scope>
    <source>
        <strain evidence="2">ATCC 34498</strain>
    </source>
</reference>
<protein>
    <submittedName>
        <fullName evidence="2">Uncharacterized protein</fullName>
    </submittedName>
</protein>
<feature type="compositionally biased region" description="Low complexity" evidence="1">
    <location>
        <begin position="45"/>
        <end position="71"/>
    </location>
</feature>
<feature type="region of interest" description="Disordered" evidence="1">
    <location>
        <begin position="1"/>
        <end position="20"/>
    </location>
</feature>
<proteinExistence type="predicted"/>
<evidence type="ECO:0000313" key="2">
    <source>
        <dbReference type="EMBL" id="KAG0650189.1"/>
    </source>
</evidence>
<comment type="caution">
    <text evidence="2">The sequence shown here is derived from an EMBL/GenBank/DDBJ whole genome shotgun (WGS) entry which is preliminary data.</text>
</comment>
<evidence type="ECO:0000313" key="3">
    <source>
        <dbReference type="Proteomes" id="UP000785200"/>
    </source>
</evidence>
<evidence type="ECO:0000256" key="1">
    <source>
        <dbReference type="SAM" id="MobiDB-lite"/>
    </source>
</evidence>
<accession>A0A9P7AYM6</accession>
<dbReference type="EMBL" id="VNKQ01000006">
    <property type="protein sequence ID" value="KAG0650189.1"/>
    <property type="molecule type" value="Genomic_DNA"/>
</dbReference>
<gene>
    <name evidence="2" type="ORF">D0Z07_2971</name>
</gene>